<dbReference type="OrthoDB" id="162969at2759"/>
<dbReference type="EMBL" id="NBNE01000231">
    <property type="protein sequence ID" value="OWZ21381.1"/>
    <property type="molecule type" value="Genomic_DNA"/>
</dbReference>
<organism evidence="1 2">
    <name type="scientific">Phytophthora megakarya</name>
    <dbReference type="NCBI Taxonomy" id="4795"/>
    <lineage>
        <taxon>Eukaryota</taxon>
        <taxon>Sar</taxon>
        <taxon>Stramenopiles</taxon>
        <taxon>Oomycota</taxon>
        <taxon>Peronosporomycetes</taxon>
        <taxon>Peronosporales</taxon>
        <taxon>Peronosporaceae</taxon>
        <taxon>Phytophthora</taxon>
    </lineage>
</organism>
<gene>
    <name evidence="1" type="ORF">PHMEG_0004077</name>
</gene>
<keyword evidence="2" id="KW-1185">Reference proteome</keyword>
<accession>A0A225WUU6</accession>
<proteinExistence type="predicted"/>
<name>A0A225WUU6_9STRA</name>
<sequence length="86" mass="10064">MAVQGVTSYFALQNDLFYRAATTRYICKLSTVGLKRDKIRITLAFATNADGSEKRDVFFISRAYNILLQKKGWHPRHYYRNNKKRG</sequence>
<dbReference type="AlphaFoldDB" id="A0A225WUU6"/>
<evidence type="ECO:0000313" key="1">
    <source>
        <dbReference type="EMBL" id="OWZ21381.1"/>
    </source>
</evidence>
<reference evidence="2" key="1">
    <citation type="submission" date="2017-03" db="EMBL/GenBank/DDBJ databases">
        <title>Phytopthora megakarya and P. palmivora, two closely related causual agents of cacao black pod achieved similar genome size and gene model numbers by different mechanisms.</title>
        <authorList>
            <person name="Ali S."/>
            <person name="Shao J."/>
            <person name="Larry D.J."/>
            <person name="Kronmiller B."/>
            <person name="Shen D."/>
            <person name="Strem M.D."/>
            <person name="Melnick R.L."/>
            <person name="Guiltinan M.J."/>
            <person name="Tyler B.M."/>
            <person name="Meinhardt L.W."/>
            <person name="Bailey B.A."/>
        </authorList>
    </citation>
    <scope>NUCLEOTIDE SEQUENCE [LARGE SCALE GENOMIC DNA]</scope>
    <source>
        <strain evidence="2">zdho120</strain>
    </source>
</reference>
<comment type="caution">
    <text evidence="1">The sequence shown here is derived from an EMBL/GenBank/DDBJ whole genome shotgun (WGS) entry which is preliminary data.</text>
</comment>
<protein>
    <submittedName>
        <fullName evidence="1">Major centromere autoantigen b</fullName>
    </submittedName>
</protein>
<evidence type="ECO:0000313" key="2">
    <source>
        <dbReference type="Proteomes" id="UP000198211"/>
    </source>
</evidence>
<dbReference type="Proteomes" id="UP000198211">
    <property type="component" value="Unassembled WGS sequence"/>
</dbReference>